<dbReference type="InterPro" id="IPR038469">
    <property type="entry name" value="tRNAHis_GuaTrfase_Thg1_sf"/>
</dbReference>
<accession>A0A1H4UDI5</accession>
<reference evidence="3" key="1">
    <citation type="submission" date="2016-10" db="EMBL/GenBank/DDBJ databases">
        <authorList>
            <person name="Varghese N."/>
            <person name="Submissions S."/>
        </authorList>
    </citation>
    <scope>NUCLEOTIDE SEQUENCE [LARGE SCALE GENOMIC DNA]</scope>
    <source>
        <strain evidence="3">DSM 44234</strain>
    </source>
</reference>
<keyword evidence="2" id="KW-0548">Nucleotidyltransferase</keyword>
<evidence type="ECO:0000259" key="1">
    <source>
        <dbReference type="Pfam" id="PF04446"/>
    </source>
</evidence>
<organism evidence="2 3">
    <name type="scientific">Tsukamurella tyrosinosolvens</name>
    <dbReference type="NCBI Taxonomy" id="57704"/>
    <lineage>
        <taxon>Bacteria</taxon>
        <taxon>Bacillati</taxon>
        <taxon>Actinomycetota</taxon>
        <taxon>Actinomycetes</taxon>
        <taxon>Mycobacteriales</taxon>
        <taxon>Tsukamurellaceae</taxon>
        <taxon>Tsukamurella</taxon>
    </lineage>
</organism>
<name>A0A1H4UDI5_TSUTY</name>
<proteinExistence type="predicted"/>
<feature type="domain" description="tRNAHis guanylyltransferase catalytic" evidence="1">
    <location>
        <begin position="8"/>
        <end position="134"/>
    </location>
</feature>
<protein>
    <submittedName>
        <fullName evidence="2">tRNA(His) 5'-end guanylyltransferase</fullName>
    </submittedName>
</protein>
<keyword evidence="2" id="KW-0808">Transferase</keyword>
<dbReference type="PANTHER" id="PTHR12729:SF1">
    <property type="entry name" value="TRNAHIS GUANYLYLTRANSFERASE CATALYTIC DOMAIN-CONTAINING PROTEIN"/>
    <property type="match status" value="1"/>
</dbReference>
<sequence>MSTDTLGDRIKRYEAASSHTLSPRTPVMIRVDGRAFHTFTRGCERPFDARVVESMVEAARFTAADMAGFRLAYVQSDEATFLIDDLASLQSQPWFGNKAHKLVSLSASLFTAAFNRAWPGDGLATFDARAFSIPREDAPNAFIWRQRDWERNSLQMLARAHFSNRALTGRKHPEIHEMLHGVGVNWAHLDPQLKNGTFIHPGGETSCVRADYSQLEQWIEDARTPESAEVAAA</sequence>
<dbReference type="EMBL" id="FNSA01000003">
    <property type="protein sequence ID" value="SEC66922.1"/>
    <property type="molecule type" value="Genomic_DNA"/>
</dbReference>
<dbReference type="GO" id="GO:0008193">
    <property type="term" value="F:tRNA guanylyltransferase activity"/>
    <property type="evidence" value="ECO:0007669"/>
    <property type="project" value="InterPro"/>
</dbReference>
<dbReference type="RefSeq" id="WP_068741732.1">
    <property type="nucleotide sequence ID" value="NZ_FNSA01000003.1"/>
</dbReference>
<evidence type="ECO:0000313" key="3">
    <source>
        <dbReference type="Proteomes" id="UP000182241"/>
    </source>
</evidence>
<dbReference type="AlphaFoldDB" id="A0A1H4UDI5"/>
<dbReference type="InterPro" id="IPR007537">
    <property type="entry name" value="tRNAHis_GuaTrfase_Thg1"/>
</dbReference>
<keyword evidence="3" id="KW-1185">Reference proteome</keyword>
<dbReference type="GO" id="GO:0000287">
    <property type="term" value="F:magnesium ion binding"/>
    <property type="evidence" value="ECO:0007669"/>
    <property type="project" value="InterPro"/>
</dbReference>
<dbReference type="Proteomes" id="UP000182241">
    <property type="component" value="Unassembled WGS sequence"/>
</dbReference>
<dbReference type="OrthoDB" id="4547336at2"/>
<dbReference type="Gene3D" id="3.30.70.3000">
    <property type="match status" value="1"/>
</dbReference>
<dbReference type="PANTHER" id="PTHR12729">
    <property type="entry name" value="TRNA(HIS) GUANYLYLTRANSFERASE-RELATED"/>
    <property type="match status" value="1"/>
</dbReference>
<evidence type="ECO:0000313" key="2">
    <source>
        <dbReference type="EMBL" id="SEC66922.1"/>
    </source>
</evidence>
<dbReference type="STRING" id="57704.SAMN04489793_2868"/>
<dbReference type="Pfam" id="PF04446">
    <property type="entry name" value="Thg1"/>
    <property type="match status" value="1"/>
</dbReference>
<dbReference type="GO" id="GO:0006400">
    <property type="term" value="P:tRNA modification"/>
    <property type="evidence" value="ECO:0007669"/>
    <property type="project" value="InterPro"/>
</dbReference>
<dbReference type="InterPro" id="IPR024956">
    <property type="entry name" value="tRNAHis_GuaTrfase_cat"/>
</dbReference>
<gene>
    <name evidence="2" type="ORF">SAMN04489793_2868</name>
</gene>